<feature type="transmembrane region" description="Helical" evidence="11">
    <location>
        <begin position="183"/>
        <end position="202"/>
    </location>
</feature>
<proteinExistence type="inferred from homology"/>
<dbReference type="GO" id="GO:0005524">
    <property type="term" value="F:ATP binding"/>
    <property type="evidence" value="ECO:0007669"/>
    <property type="project" value="UniProtKB-KW"/>
</dbReference>
<feature type="transmembrane region" description="Helical" evidence="11">
    <location>
        <begin position="155"/>
        <end position="177"/>
    </location>
</feature>
<dbReference type="Pfam" id="PF00005">
    <property type="entry name" value="ABC_tran"/>
    <property type="match status" value="1"/>
</dbReference>
<dbReference type="Gene3D" id="3.40.50.300">
    <property type="entry name" value="P-loop containing nucleotide triphosphate hydrolases"/>
    <property type="match status" value="1"/>
</dbReference>
<dbReference type="SUPFAM" id="SSF52540">
    <property type="entry name" value="P-loop containing nucleoside triphosphate hydrolases"/>
    <property type="match status" value="1"/>
</dbReference>
<dbReference type="InterPro" id="IPR011527">
    <property type="entry name" value="ABC1_TM_dom"/>
</dbReference>
<evidence type="ECO:0000256" key="4">
    <source>
        <dbReference type="ARBA" id="ARBA00022448"/>
    </source>
</evidence>
<dbReference type="InterPro" id="IPR003439">
    <property type="entry name" value="ABC_transporter-like_ATP-bd"/>
</dbReference>
<dbReference type="EMBL" id="PDET01000007">
    <property type="protein sequence ID" value="PRD15288.1"/>
    <property type="molecule type" value="Genomic_DNA"/>
</dbReference>
<keyword evidence="8 11" id="KW-1133">Transmembrane helix</keyword>
<dbReference type="Pfam" id="PF06472">
    <property type="entry name" value="ABC_membrane_2"/>
    <property type="match status" value="1"/>
</dbReference>
<dbReference type="InterPro" id="IPR003593">
    <property type="entry name" value="AAA+_ATPase"/>
</dbReference>
<evidence type="ECO:0000256" key="7">
    <source>
        <dbReference type="ARBA" id="ARBA00022840"/>
    </source>
</evidence>
<dbReference type="AlphaFoldDB" id="A0A2S9IBX3"/>
<protein>
    <recommendedName>
        <fullName evidence="3">ABC-type xenobiotic transporter</fullName>
        <ecNumber evidence="3">7.6.2.2</ecNumber>
    </recommendedName>
</protein>
<keyword evidence="9 11" id="KW-0472">Membrane</keyword>
<evidence type="ECO:0000256" key="9">
    <source>
        <dbReference type="ARBA" id="ARBA00023136"/>
    </source>
</evidence>
<accession>A0A2S9IBX3</accession>
<dbReference type="OrthoDB" id="9810134at2"/>
<gene>
    <name evidence="14" type="ORF">CQW29_12595</name>
</gene>
<reference evidence="14 15" key="1">
    <citation type="submission" date="2017-10" db="EMBL/GenBank/DDBJ databases">
        <title>Draft genome of two endophytic bacteria isolated from 'guarana' Paullinia cupana (Mart.) Ducke.</title>
        <authorList>
            <person name="Siqueira K.A."/>
            <person name="Liotti R.G."/>
            <person name="Mendes T.A."/>
            <person name="Soares M.A."/>
        </authorList>
    </citation>
    <scope>NUCLEOTIDE SEQUENCE [LARGE SCALE GENOMIC DNA]</scope>
    <source>
        <strain evidence="14 15">342</strain>
    </source>
</reference>
<name>A0A2S9IBX3_9GAMM</name>
<dbReference type="InterPro" id="IPR017871">
    <property type="entry name" value="ABC_transporter-like_CS"/>
</dbReference>
<evidence type="ECO:0000256" key="1">
    <source>
        <dbReference type="ARBA" id="ARBA00004651"/>
    </source>
</evidence>
<dbReference type="EC" id="7.6.2.2" evidence="3"/>
<keyword evidence="15" id="KW-1185">Reference proteome</keyword>
<feature type="transmembrane region" description="Helical" evidence="11">
    <location>
        <begin position="81"/>
        <end position="108"/>
    </location>
</feature>
<keyword evidence="5 11" id="KW-0812">Transmembrane</keyword>
<comment type="similarity">
    <text evidence="2">Belongs to the ABC transporter superfamily. Drug exporter-2 (TC 3.A.1.117) family.</text>
</comment>
<dbReference type="GO" id="GO:0016887">
    <property type="term" value="F:ATP hydrolysis activity"/>
    <property type="evidence" value="ECO:0007669"/>
    <property type="project" value="InterPro"/>
</dbReference>
<dbReference type="RefSeq" id="WP_105593066.1">
    <property type="nucleotide sequence ID" value="NZ_PDET01000007.1"/>
</dbReference>
<feature type="domain" description="ABC transporter" evidence="12">
    <location>
        <begin position="366"/>
        <end position="587"/>
    </location>
</feature>
<dbReference type="CDD" id="cd03223">
    <property type="entry name" value="ABCD_peroxisomal_ALDP"/>
    <property type="match status" value="1"/>
</dbReference>
<evidence type="ECO:0000313" key="14">
    <source>
        <dbReference type="EMBL" id="PRD15288.1"/>
    </source>
</evidence>
<dbReference type="InterPro" id="IPR050835">
    <property type="entry name" value="ABC_transporter_sub-D"/>
</dbReference>
<evidence type="ECO:0000259" key="13">
    <source>
        <dbReference type="PROSITE" id="PS50929"/>
    </source>
</evidence>
<dbReference type="GO" id="GO:0005886">
    <property type="term" value="C:plasma membrane"/>
    <property type="evidence" value="ECO:0007669"/>
    <property type="project" value="UniProtKB-SubCell"/>
</dbReference>
<evidence type="ECO:0000256" key="5">
    <source>
        <dbReference type="ARBA" id="ARBA00022692"/>
    </source>
</evidence>
<dbReference type="PANTHER" id="PTHR11384:SF59">
    <property type="entry name" value="LYSOSOMAL COBALAMIN TRANSPORTER ABCD4"/>
    <property type="match status" value="1"/>
</dbReference>
<dbReference type="Proteomes" id="UP000239181">
    <property type="component" value="Unassembled WGS sequence"/>
</dbReference>
<feature type="transmembrane region" description="Helical" evidence="11">
    <location>
        <begin position="39"/>
        <end position="61"/>
    </location>
</feature>
<dbReference type="SUPFAM" id="SSF90123">
    <property type="entry name" value="ABC transporter transmembrane region"/>
    <property type="match status" value="1"/>
</dbReference>
<evidence type="ECO:0000256" key="10">
    <source>
        <dbReference type="ARBA" id="ARBA00034018"/>
    </source>
</evidence>
<feature type="transmembrane region" description="Helical" evidence="11">
    <location>
        <begin position="303"/>
        <end position="321"/>
    </location>
</feature>
<organism evidence="14 15">
    <name type="scientific">Pantoea coffeiphila</name>
    <dbReference type="NCBI Taxonomy" id="1465635"/>
    <lineage>
        <taxon>Bacteria</taxon>
        <taxon>Pseudomonadati</taxon>
        <taxon>Pseudomonadota</taxon>
        <taxon>Gammaproteobacteria</taxon>
        <taxon>Enterobacterales</taxon>
        <taxon>Erwiniaceae</taxon>
        <taxon>Pantoea</taxon>
    </lineage>
</organism>
<keyword evidence="7" id="KW-0067">ATP-binding</keyword>
<evidence type="ECO:0000256" key="3">
    <source>
        <dbReference type="ARBA" id="ARBA00012191"/>
    </source>
</evidence>
<dbReference type="InterPro" id="IPR027417">
    <property type="entry name" value="P-loop_NTPase"/>
</dbReference>
<evidence type="ECO:0000256" key="8">
    <source>
        <dbReference type="ARBA" id="ARBA00022989"/>
    </source>
</evidence>
<evidence type="ECO:0000313" key="15">
    <source>
        <dbReference type="Proteomes" id="UP000239181"/>
    </source>
</evidence>
<dbReference type="InterPro" id="IPR036640">
    <property type="entry name" value="ABC1_TM_sf"/>
</dbReference>
<keyword evidence="4" id="KW-0813">Transport</keyword>
<comment type="subcellular location">
    <subcellularLocation>
        <location evidence="1">Cell membrane</location>
        <topology evidence="1">Multi-pass membrane protein</topology>
    </subcellularLocation>
</comment>
<evidence type="ECO:0000259" key="12">
    <source>
        <dbReference type="PROSITE" id="PS50893"/>
    </source>
</evidence>
<dbReference type="GO" id="GO:0008559">
    <property type="term" value="F:ABC-type xenobiotic transporter activity"/>
    <property type="evidence" value="ECO:0007669"/>
    <property type="project" value="UniProtKB-EC"/>
</dbReference>
<keyword evidence="6" id="KW-0547">Nucleotide-binding</keyword>
<evidence type="ECO:0000256" key="11">
    <source>
        <dbReference type="SAM" id="Phobius"/>
    </source>
</evidence>
<dbReference type="PANTHER" id="PTHR11384">
    <property type="entry name" value="ATP-BINDING CASSETTE, SUB-FAMILY D MEMBER"/>
    <property type="match status" value="1"/>
</dbReference>
<evidence type="ECO:0000256" key="2">
    <source>
        <dbReference type="ARBA" id="ARBA00006526"/>
    </source>
</evidence>
<dbReference type="PROSITE" id="PS00211">
    <property type="entry name" value="ABC_TRANSPORTER_1"/>
    <property type="match status" value="1"/>
</dbReference>
<comment type="catalytic activity">
    <reaction evidence="10">
        <text>ATP + H2O + xenobioticSide 1 = ADP + phosphate + xenobioticSide 2.</text>
        <dbReference type="EC" id="7.6.2.2"/>
    </reaction>
</comment>
<dbReference type="Gene3D" id="1.20.1560.10">
    <property type="entry name" value="ABC transporter type 1, transmembrane domain"/>
    <property type="match status" value="1"/>
</dbReference>
<comment type="caution">
    <text evidence="14">The sequence shown here is derived from an EMBL/GenBank/DDBJ whole genome shotgun (WGS) entry which is preliminary data.</text>
</comment>
<dbReference type="PROSITE" id="PS50893">
    <property type="entry name" value="ABC_TRANSPORTER_2"/>
    <property type="match status" value="1"/>
</dbReference>
<feature type="transmembrane region" description="Helical" evidence="11">
    <location>
        <begin position="269"/>
        <end position="291"/>
    </location>
</feature>
<feature type="domain" description="ABC transmembrane type-1" evidence="13">
    <location>
        <begin position="41"/>
        <end position="326"/>
    </location>
</feature>
<dbReference type="PROSITE" id="PS50929">
    <property type="entry name" value="ABC_TM1F"/>
    <property type="match status" value="1"/>
</dbReference>
<sequence>MSVDEQPAANRSYKLNALFFRRLYTLSAPYWCRREAWKAWAIMAMLLSSAAAFSLVGGYISNLVADSTNALVAKQSIYWRIMIWMTFVGLMQTLALQVTSWFSAWLLLDWRKWMTNHLLNAYMHNRTYYEIEKDGFIDNPDQRLQEEVPSVCQTVIGVPQFILSSLMTIAVQASIIVQVSPGMFWAVVIYAGVNTLVSMWLYNPTIRQSWDLTVAQARMRTGLMHLRDNAETIAFYRGENSERKGLHQRLRDVAKVKMTMIFYGIRMSVVNQVMGLIFSLLPIFFVVPLYFSGKVAYGSIDQVGAAAAMVLSGLSVISNFIPTMTSTMPSVVRLSEIQEKFNQLNDTRGTQKAAHIRHREGETVVLEQVDVATPGGEQQLVRNLSLRVAEGQHTLIAGQTGVGKSSLLRAIAGLWRRGEGEIQLPPYQQLMFIPQKPYMILTDLRSQLLYPEPAESAEDARIQQAFVRLGRPDFLAKQGGLDCIKDWRKVLSLGEQQLVAFARILLRQPRYVFLDEATSAMDVETERQAYRALGEANITCISVGHRETLMQFHPQKLHLLAHGEWRLTQHRDEAAQSADADSFNLQARAV</sequence>
<dbReference type="SMART" id="SM00382">
    <property type="entry name" value="AAA"/>
    <property type="match status" value="1"/>
</dbReference>
<evidence type="ECO:0000256" key="6">
    <source>
        <dbReference type="ARBA" id="ARBA00022741"/>
    </source>
</evidence>